<dbReference type="EMBL" id="QQBG01000011">
    <property type="protein sequence ID" value="RDB31582.1"/>
    <property type="molecule type" value="Genomic_DNA"/>
</dbReference>
<reference evidence="2 3" key="1">
    <citation type="submission" date="2018-07" db="EMBL/GenBank/DDBJ databases">
        <title>Comparative genomics of the Candidatus Parilichlamydiaceae reveals evidence of convergent evolution and genome reduction in the phylum Chlamydiae.</title>
        <authorList>
            <person name="Taylor-Brown A."/>
            <person name="Polkinghorne A."/>
        </authorList>
    </citation>
    <scope>NUCLEOTIDE SEQUENCE [LARGE SCALE GENOMIC DNA]</scope>
    <source>
        <strain evidence="2 3">Hat2</strain>
    </source>
</reference>
<dbReference type="RefSeq" id="WP_114544256.1">
    <property type="nucleotide sequence ID" value="NZ_QQBG01000011.1"/>
</dbReference>
<keyword evidence="3" id="KW-1185">Reference proteome</keyword>
<accession>A0A369KDA1</accession>
<dbReference type="AlphaFoldDB" id="A0A369KDA1"/>
<evidence type="ECO:0008006" key="4">
    <source>
        <dbReference type="Google" id="ProtNLM"/>
    </source>
</evidence>
<feature type="region of interest" description="Disordered" evidence="1">
    <location>
        <begin position="617"/>
        <end position="639"/>
    </location>
</feature>
<evidence type="ECO:0000313" key="3">
    <source>
        <dbReference type="Proteomes" id="UP000253816"/>
    </source>
</evidence>
<protein>
    <recommendedName>
        <fullName evidence="4">DUF3604 domain-containing protein</fullName>
    </recommendedName>
</protein>
<name>A0A369KDA1_9BACT</name>
<dbReference type="Proteomes" id="UP000253816">
    <property type="component" value="Unassembled WGS sequence"/>
</dbReference>
<dbReference type="InterPro" id="IPR022028">
    <property type="entry name" value="DUF3604"/>
</dbReference>
<dbReference type="OrthoDB" id="543560at2"/>
<proteinExistence type="predicted"/>
<comment type="caution">
    <text evidence="2">The sequence shown here is derived from an EMBL/GenBank/DDBJ whole genome shotgun (WGS) entry which is preliminary data.</text>
</comment>
<evidence type="ECO:0000313" key="2">
    <source>
        <dbReference type="EMBL" id="RDB31582.1"/>
    </source>
</evidence>
<feature type="compositionally biased region" description="Basic residues" evidence="1">
    <location>
        <begin position="628"/>
        <end position="639"/>
    </location>
</feature>
<dbReference type="Pfam" id="PF12228">
    <property type="entry name" value="DUF3604"/>
    <property type="match status" value="1"/>
</dbReference>
<evidence type="ECO:0000256" key="1">
    <source>
        <dbReference type="SAM" id="MobiDB-lite"/>
    </source>
</evidence>
<organism evidence="2 3">
    <name type="scientific">Candidatus Similichlamydia laticola</name>
    <dbReference type="NCBI Taxonomy" id="2170265"/>
    <lineage>
        <taxon>Bacteria</taxon>
        <taxon>Pseudomonadati</taxon>
        <taxon>Chlamydiota</taxon>
        <taxon>Chlamydiia</taxon>
        <taxon>Parachlamydiales</taxon>
        <taxon>Candidatus Parilichlamydiaceae</taxon>
        <taxon>Candidatus Similichlamydia</taxon>
    </lineage>
</organism>
<gene>
    <name evidence="2" type="ORF">HAT2_00311</name>
</gene>
<sequence>MRRSTVSADFGSCLAGETGCWKFSVCPSSPLQKGTLIRLEMGSAGQAYEWQIPQTNVAKDNAIFGVFNGSTIVKAKEGPLGEAQTISFEFILPKTLAVGQRFQIVIGGKTDDFQSRVGTNRVQTFTQRRKLFLIVMEHAESGLKEQEKIAVDVLGNVLDKIRVLAPSCVGKGKRFDVVVRFEDQFGNPTNNAPPDTLISLSYENLRDNLQWQLFVHETGFVTLPNLYFNEVGVYRIRLKNELNGTVFVSAPIRCFPEETLLFWGHLRGEPPKSKTMETYEMYLRQFRDEMGLNFLTITPPDQLTDGGCIKSLVQSIEDFNEEDRFVTFFGAQHSGKAKEVGCRQLFSTSDSRLHQKDIEFKTHADLKKFYKTAMTGDVIAVPFLTMGEKTGYDFRDLSKEFEHVVEIYCNLGSSECLEDNLFPIRSKSSKMAQGNSYGSVREALNRNLRFGFCAGGIDPRSLGAEQSSYSPGLTAVFSPEFNRKSIFEAISQRSCFATTGARILLGFFVAGARMGQEISTDDKPGLILNRHLTGFVSGLAGLKSVEIIRNGTVLHKLDCPSGQTDLDFSLDDRDDLESISLNHQNKLFSYYYLRIVQEDNHAAWSSPIWVDFVTPSDAQQEDTPIVAQKKHTTKRKRSS</sequence>